<evidence type="ECO:0000256" key="1">
    <source>
        <dbReference type="SAM" id="MobiDB-lite"/>
    </source>
</evidence>
<comment type="caution">
    <text evidence="2">The sequence shown here is derived from an EMBL/GenBank/DDBJ whole genome shotgun (WGS) entry which is preliminary data.</text>
</comment>
<feature type="compositionally biased region" description="Pro residues" evidence="1">
    <location>
        <begin position="206"/>
        <end position="229"/>
    </location>
</feature>
<dbReference type="Proteomes" id="UP000525389">
    <property type="component" value="Unassembled WGS sequence"/>
</dbReference>
<feature type="region of interest" description="Disordered" evidence="1">
    <location>
        <begin position="192"/>
        <end position="243"/>
    </location>
</feature>
<sequence length="243" mass="25546">MTGQVDRIRARTQALLASKADLLYTASSTFSQAGLVQYGLRDLNSENAGRNAVRLATDPIPASLRVLNILPGSPRPETGESARHGQARLYVGDWTDTHPVTGIAFAVCRLVDERAYPLVATIGTVGFRLRISALGAPALSVNGGNDLQATANDSHRGHLPPGVQLQPGEVITTVGGDRYQVVPPVQRDALGDTVGLSWQGSGAGAPRPPLSPPGSPDPTPGPAPTPTPRPDGSYDPWWDEETP</sequence>
<keyword evidence="3" id="KW-1185">Reference proteome</keyword>
<dbReference type="RefSeq" id="WP_184028312.1">
    <property type="nucleotide sequence ID" value="NZ_JACHFN010000006.1"/>
</dbReference>
<dbReference type="AlphaFoldDB" id="A0A7W8LQ81"/>
<organism evidence="2 3">
    <name type="scientific">Deinococcus budaensis</name>
    <dbReference type="NCBI Taxonomy" id="1665626"/>
    <lineage>
        <taxon>Bacteria</taxon>
        <taxon>Thermotogati</taxon>
        <taxon>Deinococcota</taxon>
        <taxon>Deinococci</taxon>
        <taxon>Deinococcales</taxon>
        <taxon>Deinococcaceae</taxon>
        <taxon>Deinococcus</taxon>
    </lineage>
</organism>
<reference evidence="2 3" key="1">
    <citation type="submission" date="2020-08" db="EMBL/GenBank/DDBJ databases">
        <title>Genomic Encyclopedia of Type Strains, Phase IV (KMG-IV): sequencing the most valuable type-strain genomes for metagenomic binning, comparative biology and taxonomic classification.</title>
        <authorList>
            <person name="Goeker M."/>
        </authorList>
    </citation>
    <scope>NUCLEOTIDE SEQUENCE [LARGE SCALE GENOMIC DNA]</scope>
    <source>
        <strain evidence="2 3">DSM 101791</strain>
    </source>
</reference>
<evidence type="ECO:0000313" key="2">
    <source>
        <dbReference type="EMBL" id="MBB5234469.1"/>
    </source>
</evidence>
<proteinExistence type="predicted"/>
<dbReference type="EMBL" id="JACHFN010000006">
    <property type="protein sequence ID" value="MBB5234469.1"/>
    <property type="molecule type" value="Genomic_DNA"/>
</dbReference>
<protein>
    <submittedName>
        <fullName evidence="2">Uncharacterized protein</fullName>
    </submittedName>
</protein>
<gene>
    <name evidence="2" type="ORF">HNQ09_001907</name>
</gene>
<accession>A0A7W8LQ81</accession>
<evidence type="ECO:0000313" key="3">
    <source>
        <dbReference type="Proteomes" id="UP000525389"/>
    </source>
</evidence>
<name>A0A7W8LQ81_9DEIO</name>